<dbReference type="AlphaFoldDB" id="A0A5C3KVC5"/>
<proteinExistence type="predicted"/>
<dbReference type="STRING" id="230819.A0A5C3KVC5"/>
<gene>
    <name evidence="1" type="ORF">FA15DRAFT_659553</name>
</gene>
<accession>A0A5C3KVC5</accession>
<evidence type="ECO:0000313" key="1">
    <source>
        <dbReference type="EMBL" id="TFK19858.1"/>
    </source>
</evidence>
<protein>
    <recommendedName>
        <fullName evidence="3">F-box domain-containing protein</fullName>
    </recommendedName>
</protein>
<reference evidence="1 2" key="1">
    <citation type="journal article" date="2019" name="Nat. Ecol. Evol.">
        <title>Megaphylogeny resolves global patterns of mushroom evolution.</title>
        <authorList>
            <person name="Varga T."/>
            <person name="Krizsan K."/>
            <person name="Foldi C."/>
            <person name="Dima B."/>
            <person name="Sanchez-Garcia M."/>
            <person name="Sanchez-Ramirez S."/>
            <person name="Szollosi G.J."/>
            <person name="Szarkandi J.G."/>
            <person name="Papp V."/>
            <person name="Albert L."/>
            <person name="Andreopoulos W."/>
            <person name="Angelini C."/>
            <person name="Antonin V."/>
            <person name="Barry K.W."/>
            <person name="Bougher N.L."/>
            <person name="Buchanan P."/>
            <person name="Buyck B."/>
            <person name="Bense V."/>
            <person name="Catcheside P."/>
            <person name="Chovatia M."/>
            <person name="Cooper J."/>
            <person name="Damon W."/>
            <person name="Desjardin D."/>
            <person name="Finy P."/>
            <person name="Geml J."/>
            <person name="Haridas S."/>
            <person name="Hughes K."/>
            <person name="Justo A."/>
            <person name="Karasinski D."/>
            <person name="Kautmanova I."/>
            <person name="Kiss B."/>
            <person name="Kocsube S."/>
            <person name="Kotiranta H."/>
            <person name="LaButti K.M."/>
            <person name="Lechner B.E."/>
            <person name="Liimatainen K."/>
            <person name="Lipzen A."/>
            <person name="Lukacs Z."/>
            <person name="Mihaltcheva S."/>
            <person name="Morgado L.N."/>
            <person name="Niskanen T."/>
            <person name="Noordeloos M.E."/>
            <person name="Ohm R.A."/>
            <person name="Ortiz-Santana B."/>
            <person name="Ovrebo C."/>
            <person name="Racz N."/>
            <person name="Riley R."/>
            <person name="Savchenko A."/>
            <person name="Shiryaev A."/>
            <person name="Soop K."/>
            <person name="Spirin V."/>
            <person name="Szebenyi C."/>
            <person name="Tomsovsky M."/>
            <person name="Tulloss R.E."/>
            <person name="Uehling J."/>
            <person name="Grigoriev I.V."/>
            <person name="Vagvolgyi C."/>
            <person name="Papp T."/>
            <person name="Martin F.M."/>
            <person name="Miettinen O."/>
            <person name="Hibbett D.S."/>
            <person name="Nagy L.G."/>
        </authorList>
    </citation>
    <scope>NUCLEOTIDE SEQUENCE [LARGE SCALE GENOMIC DNA]</scope>
    <source>
        <strain evidence="1 2">CBS 121175</strain>
    </source>
</reference>
<organism evidence="1 2">
    <name type="scientific">Coprinopsis marcescibilis</name>
    <name type="common">Agaric fungus</name>
    <name type="synonym">Psathyrella marcescibilis</name>
    <dbReference type="NCBI Taxonomy" id="230819"/>
    <lineage>
        <taxon>Eukaryota</taxon>
        <taxon>Fungi</taxon>
        <taxon>Dikarya</taxon>
        <taxon>Basidiomycota</taxon>
        <taxon>Agaricomycotina</taxon>
        <taxon>Agaricomycetes</taxon>
        <taxon>Agaricomycetidae</taxon>
        <taxon>Agaricales</taxon>
        <taxon>Agaricineae</taxon>
        <taxon>Psathyrellaceae</taxon>
        <taxon>Coprinopsis</taxon>
    </lineage>
</organism>
<sequence>MATAILPTTQRVLRIPELLDMICHSLDAKTLTYAVRVNKLWSDIVIAIIWRDVSKLSPLFRLLAPTGLVLNNGNLDFRVLPTERDWRRLERYGRHVRWLKVEDPNETYSVILDRFARLRPSRPLFANLHTLDWVASSEASLLLHSVLFMHHTVHEFLLTLPTSYSHNPPVLLAQYFDHVVGRMPRIHNLVVLMQGYVAVVERELSRLVLGLRKTLVTIGFSRYFTSSTVLMEAVSHAHKLNHLYADEDVTGVFNPARKVLPVHRELEIAIPYIEAIEWLRKIPAPPPTLRDLKIVTPRLETPAVVRELCVELANKCPGLEHLNMVKCDKRPFPRRLNPSVHECVRIEHLEPVFDAMRLLEFNFQHEFPLVVRKERVVGFASKLSDVAFLGLNHSPDFDVSDAQPGDFLTLDALLVFKRLCGNLQEFGIYVDLSDWDLDCGMGELGDADSRPFEVLEELVVGGPMNGCGDYEVKEGAVALFMSRVCPKDCEVSSGMVFRHRGIPLDVSQSRAVFWERVGARKGLEVVAREEEGERAVRRIPTSQSESEIS</sequence>
<dbReference type="EMBL" id="ML210322">
    <property type="protein sequence ID" value="TFK19858.1"/>
    <property type="molecule type" value="Genomic_DNA"/>
</dbReference>
<evidence type="ECO:0008006" key="3">
    <source>
        <dbReference type="Google" id="ProtNLM"/>
    </source>
</evidence>
<evidence type="ECO:0000313" key="2">
    <source>
        <dbReference type="Proteomes" id="UP000307440"/>
    </source>
</evidence>
<name>A0A5C3KVC5_COPMA</name>
<keyword evidence="2" id="KW-1185">Reference proteome</keyword>
<dbReference type="Proteomes" id="UP000307440">
    <property type="component" value="Unassembled WGS sequence"/>
</dbReference>
<dbReference type="OrthoDB" id="2447803at2759"/>